<feature type="region of interest" description="Disordered" evidence="1">
    <location>
        <begin position="1"/>
        <end position="21"/>
    </location>
</feature>
<protein>
    <submittedName>
        <fullName evidence="3">Uncharacterized protein</fullName>
    </submittedName>
</protein>
<feature type="transmembrane region" description="Helical" evidence="2">
    <location>
        <begin position="30"/>
        <end position="50"/>
    </location>
</feature>
<name>B9XR17_PEDPL</name>
<evidence type="ECO:0000256" key="1">
    <source>
        <dbReference type="SAM" id="MobiDB-lite"/>
    </source>
</evidence>
<dbReference type="AlphaFoldDB" id="B9XR17"/>
<sequence>MNKRGEQTARGGQVDSYSGKADSSLCSLRLGALCVFICARAICVLLAQVLA</sequence>
<keyword evidence="4" id="KW-1185">Reference proteome</keyword>
<dbReference type="EMBL" id="ABOX02000059">
    <property type="protein sequence ID" value="EEF57713.1"/>
    <property type="molecule type" value="Genomic_DNA"/>
</dbReference>
<keyword evidence="2" id="KW-0472">Membrane</keyword>
<evidence type="ECO:0000256" key="2">
    <source>
        <dbReference type="SAM" id="Phobius"/>
    </source>
</evidence>
<reference evidence="3 4" key="1">
    <citation type="journal article" date="2011" name="J. Bacteriol.">
        <title>Genome sequence of 'Pedosphaera parvula' Ellin514, an aerobic Verrucomicrobial isolate from pasture soil.</title>
        <authorList>
            <person name="Kant R."/>
            <person name="van Passel M.W."/>
            <person name="Sangwan P."/>
            <person name="Palva A."/>
            <person name="Lucas S."/>
            <person name="Copeland A."/>
            <person name="Lapidus A."/>
            <person name="Glavina Del Rio T."/>
            <person name="Dalin E."/>
            <person name="Tice H."/>
            <person name="Bruce D."/>
            <person name="Goodwin L."/>
            <person name="Pitluck S."/>
            <person name="Chertkov O."/>
            <person name="Larimer F.W."/>
            <person name="Land M.L."/>
            <person name="Hauser L."/>
            <person name="Brettin T.S."/>
            <person name="Detter J.C."/>
            <person name="Han S."/>
            <person name="de Vos W.M."/>
            <person name="Janssen P.H."/>
            <person name="Smidt H."/>
        </authorList>
    </citation>
    <scope>NUCLEOTIDE SEQUENCE [LARGE SCALE GENOMIC DNA]</scope>
    <source>
        <strain evidence="3 4">Ellin514</strain>
    </source>
</reference>
<accession>B9XR17</accession>
<proteinExistence type="predicted"/>
<evidence type="ECO:0000313" key="4">
    <source>
        <dbReference type="Proteomes" id="UP000003688"/>
    </source>
</evidence>
<gene>
    <name evidence="3" type="ORF">Cflav_PD0775</name>
</gene>
<comment type="caution">
    <text evidence="3">The sequence shown here is derived from an EMBL/GenBank/DDBJ whole genome shotgun (WGS) entry which is preliminary data.</text>
</comment>
<organism evidence="3 4">
    <name type="scientific">Pedosphaera parvula (strain Ellin514)</name>
    <dbReference type="NCBI Taxonomy" id="320771"/>
    <lineage>
        <taxon>Bacteria</taxon>
        <taxon>Pseudomonadati</taxon>
        <taxon>Verrucomicrobiota</taxon>
        <taxon>Pedosphaerae</taxon>
        <taxon>Pedosphaerales</taxon>
        <taxon>Pedosphaeraceae</taxon>
        <taxon>Pedosphaera</taxon>
    </lineage>
</organism>
<keyword evidence="2" id="KW-0812">Transmembrane</keyword>
<keyword evidence="2" id="KW-1133">Transmembrane helix</keyword>
<evidence type="ECO:0000313" key="3">
    <source>
        <dbReference type="EMBL" id="EEF57713.1"/>
    </source>
</evidence>
<dbReference type="Proteomes" id="UP000003688">
    <property type="component" value="Unassembled WGS sequence"/>
</dbReference>